<dbReference type="AlphaFoldDB" id="A0AA38HYA4"/>
<organism evidence="2 3">
    <name type="scientific">Zophobas morio</name>
    <dbReference type="NCBI Taxonomy" id="2755281"/>
    <lineage>
        <taxon>Eukaryota</taxon>
        <taxon>Metazoa</taxon>
        <taxon>Ecdysozoa</taxon>
        <taxon>Arthropoda</taxon>
        <taxon>Hexapoda</taxon>
        <taxon>Insecta</taxon>
        <taxon>Pterygota</taxon>
        <taxon>Neoptera</taxon>
        <taxon>Endopterygota</taxon>
        <taxon>Coleoptera</taxon>
        <taxon>Polyphaga</taxon>
        <taxon>Cucujiformia</taxon>
        <taxon>Tenebrionidae</taxon>
        <taxon>Zophobas</taxon>
    </lineage>
</organism>
<feature type="compositionally biased region" description="Basic and acidic residues" evidence="1">
    <location>
        <begin position="35"/>
        <end position="68"/>
    </location>
</feature>
<evidence type="ECO:0000313" key="2">
    <source>
        <dbReference type="EMBL" id="KAJ3646738.1"/>
    </source>
</evidence>
<proteinExistence type="predicted"/>
<gene>
    <name evidence="2" type="ORF">Zmor_024312</name>
</gene>
<evidence type="ECO:0000313" key="3">
    <source>
        <dbReference type="Proteomes" id="UP001168821"/>
    </source>
</evidence>
<evidence type="ECO:0000256" key="1">
    <source>
        <dbReference type="SAM" id="MobiDB-lite"/>
    </source>
</evidence>
<name>A0AA38HYA4_9CUCU</name>
<feature type="compositionally biased region" description="Basic and acidic residues" evidence="1">
    <location>
        <begin position="1"/>
        <end position="12"/>
    </location>
</feature>
<feature type="compositionally biased region" description="Basic residues" evidence="1">
    <location>
        <begin position="13"/>
        <end position="27"/>
    </location>
</feature>
<sequence length="91" mass="10490">MGEKYGGREGKKGNKNLHRLAGKKRNRKEGNGYSESREENQSAKWGWDNKDRHTRKEEMGEEMNIDHHSRTSWAIHAPLQDGGALIWNSES</sequence>
<reference evidence="2" key="1">
    <citation type="journal article" date="2023" name="G3 (Bethesda)">
        <title>Whole genome assemblies of Zophobas morio and Tenebrio molitor.</title>
        <authorList>
            <person name="Kaur S."/>
            <person name="Stinson S.A."/>
            <person name="diCenzo G.C."/>
        </authorList>
    </citation>
    <scope>NUCLEOTIDE SEQUENCE</scope>
    <source>
        <strain evidence="2">QUZm001</strain>
    </source>
</reference>
<feature type="region of interest" description="Disordered" evidence="1">
    <location>
        <begin position="1"/>
        <end position="68"/>
    </location>
</feature>
<keyword evidence="3" id="KW-1185">Reference proteome</keyword>
<protein>
    <submittedName>
        <fullName evidence="2">Uncharacterized protein</fullName>
    </submittedName>
</protein>
<comment type="caution">
    <text evidence="2">The sequence shown here is derived from an EMBL/GenBank/DDBJ whole genome shotgun (WGS) entry which is preliminary data.</text>
</comment>
<dbReference type="Proteomes" id="UP001168821">
    <property type="component" value="Unassembled WGS sequence"/>
</dbReference>
<dbReference type="EMBL" id="JALNTZ010000007">
    <property type="protein sequence ID" value="KAJ3646738.1"/>
    <property type="molecule type" value="Genomic_DNA"/>
</dbReference>
<accession>A0AA38HYA4</accession>